<dbReference type="Gene3D" id="1.10.3470.10">
    <property type="entry name" value="ABC transporter involved in vitamin B12 uptake, BtuC"/>
    <property type="match status" value="1"/>
</dbReference>
<evidence type="ECO:0000256" key="1">
    <source>
        <dbReference type="ARBA" id="ARBA00004651"/>
    </source>
</evidence>
<dbReference type="GO" id="GO:0033214">
    <property type="term" value="P:siderophore-iron import into cell"/>
    <property type="evidence" value="ECO:0007669"/>
    <property type="project" value="TreeGrafter"/>
</dbReference>
<dbReference type="PATRIC" id="fig|670052.7.peg.2793"/>
<evidence type="ECO:0000256" key="7">
    <source>
        <dbReference type="ARBA" id="ARBA00023136"/>
    </source>
</evidence>
<evidence type="ECO:0000256" key="6">
    <source>
        <dbReference type="ARBA" id="ARBA00022989"/>
    </source>
</evidence>
<feature type="transmembrane region" description="Helical" evidence="8">
    <location>
        <begin position="118"/>
        <end position="139"/>
    </location>
</feature>
<proteinExistence type="inferred from homology"/>
<evidence type="ECO:0000256" key="8">
    <source>
        <dbReference type="SAM" id="Phobius"/>
    </source>
</evidence>
<feature type="transmembrane region" description="Helical" evidence="8">
    <location>
        <begin position="329"/>
        <end position="350"/>
    </location>
</feature>
<keyword evidence="3" id="KW-0813">Transport</keyword>
<name>A0A1B1BM83_9MICO</name>
<reference evidence="9 10" key="1">
    <citation type="submission" date="2016-06" db="EMBL/GenBank/DDBJ databases">
        <title>Genome sequencing of Cryobacterium arcticum PAMC 27867.</title>
        <authorList>
            <person name="Lee J."/>
            <person name="Kim O.-S."/>
        </authorList>
    </citation>
    <scope>NUCLEOTIDE SEQUENCE [LARGE SCALE GENOMIC DNA]</scope>
    <source>
        <strain evidence="9 10">PAMC 27867</strain>
    </source>
</reference>
<dbReference type="CDD" id="cd06550">
    <property type="entry name" value="TM_ABC_iron-siderophores_like"/>
    <property type="match status" value="1"/>
</dbReference>
<feature type="transmembrane region" description="Helical" evidence="8">
    <location>
        <begin position="261"/>
        <end position="289"/>
    </location>
</feature>
<evidence type="ECO:0000256" key="5">
    <source>
        <dbReference type="ARBA" id="ARBA00022692"/>
    </source>
</evidence>
<dbReference type="PANTHER" id="PTHR30472:SF24">
    <property type="entry name" value="FERRIC ENTEROBACTIN TRANSPORT SYSTEM PERMEASE PROTEIN FEPG"/>
    <property type="match status" value="1"/>
</dbReference>
<protein>
    <submittedName>
        <fullName evidence="9">Iron ABC transporter</fullName>
    </submittedName>
</protein>
<dbReference type="PANTHER" id="PTHR30472">
    <property type="entry name" value="FERRIC ENTEROBACTIN TRANSPORT SYSTEM PERMEASE PROTEIN"/>
    <property type="match status" value="1"/>
</dbReference>
<sequence length="359" mass="36802">MRTGPRTGAAHLTPGTDAAAPLVLARAVRHRRERRVALVLAVLVLIVAAVSLMVGAYNLSVPDLLRTLVGQGTTSENFIVFKLRLPRLTLAILVGVAFAVSGALFQTVLRNPLASPDIIGVTGGASAAAVFGMLVLGLGSVATSFMAFGGALVVACAIYLLAWRGGVAGYRFVLIGVGVAFMVQGLLGYLLSRADLRNAQDALTWLVGSVSGARWPEIVVLAAFLAVLLPGVAVLAGRMRMLQLGDDSASALGVRAERSRLALLVVAVALAALATAFVGPLAFVAFVAAPIARRLVATGSLALVPAALIGVLITTVADFTAQHLLPGSLDLPAGIITGAIGAPYLLWLLATQNRIGKGA</sequence>
<dbReference type="EMBL" id="CP016282">
    <property type="protein sequence ID" value="ANP73658.1"/>
    <property type="molecule type" value="Genomic_DNA"/>
</dbReference>
<accession>A0A1B1BM83</accession>
<keyword evidence="4" id="KW-1003">Cell membrane</keyword>
<evidence type="ECO:0000313" key="10">
    <source>
        <dbReference type="Proteomes" id="UP000092582"/>
    </source>
</evidence>
<evidence type="ECO:0000256" key="4">
    <source>
        <dbReference type="ARBA" id="ARBA00022475"/>
    </source>
</evidence>
<feature type="transmembrane region" description="Helical" evidence="8">
    <location>
        <begin position="218"/>
        <end position="236"/>
    </location>
</feature>
<dbReference type="AlphaFoldDB" id="A0A1B1BM83"/>
<dbReference type="Proteomes" id="UP000092582">
    <property type="component" value="Chromosome 1"/>
</dbReference>
<dbReference type="KEGG" id="cart:PA27867_2718"/>
<dbReference type="Pfam" id="PF01032">
    <property type="entry name" value="FecCD"/>
    <property type="match status" value="1"/>
</dbReference>
<comment type="similarity">
    <text evidence="2">Belongs to the binding-protein-dependent transport system permease family. FecCD subfamily.</text>
</comment>
<dbReference type="GO" id="GO:0022857">
    <property type="term" value="F:transmembrane transporter activity"/>
    <property type="evidence" value="ECO:0007669"/>
    <property type="project" value="InterPro"/>
</dbReference>
<keyword evidence="10" id="KW-1185">Reference proteome</keyword>
<feature type="transmembrane region" description="Helical" evidence="8">
    <location>
        <begin position="170"/>
        <end position="191"/>
    </location>
</feature>
<keyword evidence="5 8" id="KW-0812">Transmembrane</keyword>
<organism evidence="9 10">
    <name type="scientific">Cryobacterium arcticum</name>
    <dbReference type="NCBI Taxonomy" id="670052"/>
    <lineage>
        <taxon>Bacteria</taxon>
        <taxon>Bacillati</taxon>
        <taxon>Actinomycetota</taxon>
        <taxon>Actinomycetes</taxon>
        <taxon>Micrococcales</taxon>
        <taxon>Microbacteriaceae</taxon>
        <taxon>Cryobacterium</taxon>
    </lineage>
</organism>
<feature type="transmembrane region" description="Helical" evidence="8">
    <location>
        <begin position="295"/>
        <end position="317"/>
    </location>
</feature>
<keyword evidence="7 8" id="KW-0472">Membrane</keyword>
<dbReference type="STRING" id="670052.PA27867_2718"/>
<keyword evidence="6 8" id="KW-1133">Transmembrane helix</keyword>
<evidence type="ECO:0000256" key="2">
    <source>
        <dbReference type="ARBA" id="ARBA00007935"/>
    </source>
</evidence>
<dbReference type="SUPFAM" id="SSF81345">
    <property type="entry name" value="ABC transporter involved in vitamin B12 uptake, BtuC"/>
    <property type="match status" value="1"/>
</dbReference>
<gene>
    <name evidence="9" type="ORF">PA27867_2718</name>
</gene>
<evidence type="ECO:0000313" key="9">
    <source>
        <dbReference type="EMBL" id="ANP73658.1"/>
    </source>
</evidence>
<evidence type="ECO:0000256" key="3">
    <source>
        <dbReference type="ARBA" id="ARBA00022448"/>
    </source>
</evidence>
<dbReference type="InterPro" id="IPR037294">
    <property type="entry name" value="ABC_BtuC-like"/>
</dbReference>
<dbReference type="GO" id="GO:0005886">
    <property type="term" value="C:plasma membrane"/>
    <property type="evidence" value="ECO:0007669"/>
    <property type="project" value="UniProtKB-SubCell"/>
</dbReference>
<comment type="subcellular location">
    <subcellularLocation>
        <location evidence="1">Cell membrane</location>
        <topology evidence="1">Multi-pass membrane protein</topology>
    </subcellularLocation>
</comment>
<feature type="transmembrane region" description="Helical" evidence="8">
    <location>
        <begin position="88"/>
        <end position="106"/>
    </location>
</feature>
<feature type="transmembrane region" description="Helical" evidence="8">
    <location>
        <begin position="36"/>
        <end position="57"/>
    </location>
</feature>
<feature type="transmembrane region" description="Helical" evidence="8">
    <location>
        <begin position="145"/>
        <end position="163"/>
    </location>
</feature>
<dbReference type="InterPro" id="IPR000522">
    <property type="entry name" value="ABC_transptr_permease_BtuC"/>
</dbReference>